<dbReference type="PANTHER" id="PTHR38104:SF1">
    <property type="entry name" value="ANTI-SIGMA-E FACTOR RSEA"/>
    <property type="match status" value="1"/>
</dbReference>
<evidence type="ECO:0000259" key="1">
    <source>
        <dbReference type="Pfam" id="PF03872"/>
    </source>
</evidence>
<dbReference type="InterPro" id="IPR036147">
    <property type="entry name" value="Anti-sigma_E_RseA_N_sf"/>
</dbReference>
<dbReference type="EMBL" id="JBBBNY010000017">
    <property type="protein sequence ID" value="MEI7038192.1"/>
    <property type="molecule type" value="Genomic_DNA"/>
</dbReference>
<dbReference type="RefSeq" id="WP_336808833.1">
    <property type="nucleotide sequence ID" value="NZ_JBBBNY010000017.1"/>
</dbReference>
<organism evidence="2 3">
    <name type="scientific">Fulvimonas yonginensis</name>
    <dbReference type="NCBI Taxonomy" id="1495200"/>
    <lineage>
        <taxon>Bacteria</taxon>
        <taxon>Pseudomonadati</taxon>
        <taxon>Pseudomonadota</taxon>
        <taxon>Gammaproteobacteria</taxon>
        <taxon>Lysobacterales</taxon>
        <taxon>Rhodanobacteraceae</taxon>
        <taxon>Fulvimonas</taxon>
    </lineage>
</organism>
<evidence type="ECO:0000313" key="2">
    <source>
        <dbReference type="EMBL" id="MEI7038192.1"/>
    </source>
</evidence>
<proteinExistence type="predicted"/>
<comment type="caution">
    <text evidence="2">The sequence shown here is derived from an EMBL/GenBank/DDBJ whole genome shotgun (WGS) entry which is preliminary data.</text>
</comment>
<dbReference type="Pfam" id="PF03872">
    <property type="entry name" value="RseA_N"/>
    <property type="match status" value="1"/>
</dbReference>
<sequence>MTQAHREHLSAGIDGELAREELRFLLRRFEHDAELRGAWARYHMARDGLRRQLPAVASGGFATRVEQAIAREQQTGAGRRVPHWLRWSTGGAIAAGVAVAALMIARPAGEGEHAPADLTAQAVQSTATAPLAQPAAPAAVPPWLSADTASQYSQQAAATLGESYGTAAMRPYARSLSPYRLQSVRSLDNSGGYLLLVDPQQAVRPPRQAAGAQ</sequence>
<name>A0ABU8JH29_9GAMM</name>
<dbReference type="Proteomes" id="UP001381174">
    <property type="component" value="Unassembled WGS sequence"/>
</dbReference>
<dbReference type="Gene3D" id="1.10.10.880">
    <property type="entry name" value="Anti sigma-E protein RseA, N-terminal domain"/>
    <property type="match status" value="1"/>
</dbReference>
<evidence type="ECO:0000313" key="3">
    <source>
        <dbReference type="Proteomes" id="UP001381174"/>
    </source>
</evidence>
<gene>
    <name evidence="2" type="ORF">WAT24_15655</name>
</gene>
<dbReference type="InterPro" id="IPR005572">
    <property type="entry name" value="Anti-sigma_E_RseA_N"/>
</dbReference>
<accession>A0ABU8JH29</accession>
<dbReference type="PANTHER" id="PTHR38104">
    <property type="match status" value="1"/>
</dbReference>
<dbReference type="SUPFAM" id="SSF89069">
    <property type="entry name" value="N-terminal, cytoplasmic domain of anti-sigmaE factor RseA"/>
    <property type="match status" value="1"/>
</dbReference>
<feature type="domain" description="Anti sigma-E protein RseA N-terminal" evidence="1">
    <location>
        <begin position="6"/>
        <end position="78"/>
    </location>
</feature>
<protein>
    <submittedName>
        <fullName evidence="2">Sigma-E factor negative regulatory protein</fullName>
    </submittedName>
</protein>
<keyword evidence="3" id="KW-1185">Reference proteome</keyword>
<dbReference type="CDD" id="cd16328">
    <property type="entry name" value="RseA_N"/>
    <property type="match status" value="1"/>
</dbReference>
<reference evidence="2 3" key="1">
    <citation type="journal article" date="2014" name="Int. J. Syst. Evol. Microbiol.">
        <title>Fulvimonas yonginensis sp. nov., isolated from greenhouse soil, and emended description of the genus Fulvimonas.</title>
        <authorList>
            <person name="Ahn J.H."/>
            <person name="Kim S.J."/>
            <person name="Weon H.Y."/>
            <person name="Hong S.B."/>
            <person name="Seok S.J."/>
            <person name="Kwon S.W."/>
        </authorList>
    </citation>
    <scope>NUCLEOTIDE SEQUENCE [LARGE SCALE GENOMIC DNA]</scope>
    <source>
        <strain evidence="2 3">KACC 16952</strain>
    </source>
</reference>
<dbReference type="InterPro" id="IPR052383">
    <property type="entry name" value="Anti-sigma-E_RseA-like"/>
</dbReference>